<sequence>MLSNRYCRDAQTAEEYLLRCLFQAEDERDEAVAYCEKVRAAEEERTCRIVFTDTSHWTDVGREYDCEFTCSACGCDLTDDWGDAIDSWMHNNGDKPFNYCPSCGARIVKGDKNGMDTSK</sequence>
<accession>N2BLQ8</accession>
<dbReference type="Proteomes" id="UP000012651">
    <property type="component" value="Unassembled WGS sequence"/>
</dbReference>
<proteinExistence type="predicted"/>
<evidence type="ECO:0000313" key="2">
    <source>
        <dbReference type="Proteomes" id="UP000012651"/>
    </source>
</evidence>
<dbReference type="HOGENOM" id="CLU_2056519_0_0_11"/>
<evidence type="ECO:0000313" key="1">
    <source>
        <dbReference type="EMBL" id="EMZ42692.1"/>
    </source>
</evidence>
<keyword evidence="2" id="KW-1185">Reference proteome</keyword>
<reference evidence="1 2" key="1">
    <citation type="submission" date="2013-03" db="EMBL/GenBank/DDBJ databases">
        <title>The Genome Sequence of Atopobium minutum 10063974.</title>
        <authorList>
            <consortium name="The Broad Institute Genome Sequencing Platform"/>
            <person name="Earl A."/>
            <person name="Ward D."/>
            <person name="Feldgarden M."/>
            <person name="Gevers D."/>
            <person name="Lambert T."/>
            <person name="Marvaud J.-C."/>
            <person name="Courvalin P."/>
            <person name="Walker B."/>
            <person name="Young S.K."/>
            <person name="Zeng Q."/>
            <person name="Gargeya S."/>
            <person name="Fitzgerald M."/>
            <person name="Haas B."/>
            <person name="Abouelleil A."/>
            <person name="Alvarado L."/>
            <person name="Arachchi H.M."/>
            <person name="Berlin A.M."/>
            <person name="Chapman S.B."/>
            <person name="Dewar J."/>
            <person name="Goldberg J."/>
            <person name="Griggs A."/>
            <person name="Gujja S."/>
            <person name="Hansen M."/>
            <person name="Howarth C."/>
            <person name="Imamovic A."/>
            <person name="Larimer J."/>
            <person name="McCowan C."/>
            <person name="Murphy C."/>
            <person name="Neiman D."/>
            <person name="Pearson M."/>
            <person name="Priest M."/>
            <person name="Roberts A."/>
            <person name="Saif S."/>
            <person name="Shea T."/>
            <person name="Sisk P."/>
            <person name="Sykes S."/>
            <person name="Wortman J."/>
            <person name="Nusbaum C."/>
            <person name="Birren B."/>
        </authorList>
    </citation>
    <scope>NUCLEOTIDE SEQUENCE [LARGE SCALE GENOMIC DNA]</scope>
    <source>
        <strain evidence="1 2">10063974</strain>
    </source>
</reference>
<name>N2BLQ8_9ACTN</name>
<gene>
    <name evidence="1" type="ORF">HMPREF1091_00250</name>
</gene>
<protein>
    <submittedName>
        <fullName evidence="1">Uncharacterized protein</fullName>
    </submittedName>
</protein>
<comment type="caution">
    <text evidence="1">The sequence shown here is derived from an EMBL/GenBank/DDBJ whole genome shotgun (WGS) entry which is preliminary data.</text>
</comment>
<dbReference type="AlphaFoldDB" id="N2BLQ8"/>
<dbReference type="EMBL" id="AGXC01000001">
    <property type="protein sequence ID" value="EMZ42692.1"/>
    <property type="molecule type" value="Genomic_DNA"/>
</dbReference>
<organism evidence="1 2">
    <name type="scientific">Atopobium minutum 10063974</name>
    <dbReference type="NCBI Taxonomy" id="997872"/>
    <lineage>
        <taxon>Bacteria</taxon>
        <taxon>Bacillati</taxon>
        <taxon>Actinomycetota</taxon>
        <taxon>Coriobacteriia</taxon>
        <taxon>Coriobacteriales</taxon>
        <taxon>Atopobiaceae</taxon>
        <taxon>Atopobium</taxon>
    </lineage>
</organism>